<keyword evidence="2" id="KW-0732">Signal</keyword>
<feature type="region of interest" description="Disordered" evidence="1">
    <location>
        <begin position="23"/>
        <end position="45"/>
    </location>
</feature>
<evidence type="ECO:0000256" key="1">
    <source>
        <dbReference type="SAM" id="MobiDB-lite"/>
    </source>
</evidence>
<evidence type="ECO:0000313" key="3">
    <source>
        <dbReference type="EMBL" id="TMI92453.1"/>
    </source>
</evidence>
<feature type="signal peptide" evidence="2">
    <location>
        <begin position="1"/>
        <end position="24"/>
    </location>
</feature>
<comment type="caution">
    <text evidence="3">The sequence shown here is derived from an EMBL/GenBank/DDBJ whole genome shotgun (WGS) entry which is preliminary data.</text>
</comment>
<dbReference type="NCBIfam" id="TIGR05002">
    <property type="entry name" value="NxxGxxAF_repeat"/>
    <property type="match status" value="4"/>
</dbReference>
<dbReference type="InterPro" id="IPR055876">
    <property type="entry name" value="DUF7453"/>
</dbReference>
<protein>
    <recommendedName>
        <fullName evidence="5">DUF3616 domain-containing protein</fullName>
    </recommendedName>
</protein>
<evidence type="ECO:0000256" key="2">
    <source>
        <dbReference type="SAM" id="SignalP"/>
    </source>
</evidence>
<evidence type="ECO:0008006" key="5">
    <source>
        <dbReference type="Google" id="ProtNLM"/>
    </source>
</evidence>
<evidence type="ECO:0000313" key="4">
    <source>
        <dbReference type="Proteomes" id="UP000318509"/>
    </source>
</evidence>
<gene>
    <name evidence="3" type="ORF">E6H00_02695</name>
</gene>
<accession>A0A537K9K3</accession>
<dbReference type="Proteomes" id="UP000318509">
    <property type="component" value="Unassembled WGS sequence"/>
</dbReference>
<feature type="chain" id="PRO_5021732659" description="DUF3616 domain-containing protein" evidence="2">
    <location>
        <begin position="25"/>
        <end position="420"/>
    </location>
</feature>
<organism evidence="3 4">
    <name type="scientific">Candidatus Segetimicrobium genomatis</name>
    <dbReference type="NCBI Taxonomy" id="2569760"/>
    <lineage>
        <taxon>Bacteria</taxon>
        <taxon>Bacillati</taxon>
        <taxon>Candidatus Sysuimicrobiota</taxon>
        <taxon>Candidatus Sysuimicrobiia</taxon>
        <taxon>Candidatus Sysuimicrobiales</taxon>
        <taxon>Candidatus Segetimicrobiaceae</taxon>
        <taxon>Candidatus Segetimicrobium</taxon>
    </lineage>
</organism>
<name>A0A537K9K3_9BACT</name>
<reference evidence="3 4" key="1">
    <citation type="journal article" date="2019" name="Nat. Microbiol.">
        <title>Mediterranean grassland soil C-N compound turnover is dependent on rainfall and depth, and is mediated by genomically divergent microorganisms.</title>
        <authorList>
            <person name="Diamond S."/>
            <person name="Andeer P.F."/>
            <person name="Li Z."/>
            <person name="Crits-Christoph A."/>
            <person name="Burstein D."/>
            <person name="Anantharaman K."/>
            <person name="Lane K.R."/>
            <person name="Thomas B.C."/>
            <person name="Pan C."/>
            <person name="Northen T.R."/>
            <person name="Banfield J.F."/>
        </authorList>
    </citation>
    <scope>NUCLEOTIDE SEQUENCE [LARGE SCALE GENOMIC DNA]</scope>
    <source>
        <strain evidence="3">NP_3</strain>
    </source>
</reference>
<dbReference type="AlphaFoldDB" id="A0A537K9K3"/>
<dbReference type="Pfam" id="PF24251">
    <property type="entry name" value="DUF7453"/>
    <property type="match status" value="1"/>
</dbReference>
<proteinExistence type="predicted"/>
<dbReference type="EMBL" id="VBAK01000059">
    <property type="protein sequence ID" value="TMI92453.1"/>
    <property type="molecule type" value="Genomic_DNA"/>
</dbReference>
<sequence>MTRLASLLLVPLLLAAPASSPAAAARGGSAPRAQGAPPAGSHASPAPAAATLYTVRPILLAGQPAPGGGTFTEFSDPALNGRGDLAFVALSTSSPGQAAVCLWNGTGTTVLAQRGRPAPSGGVFTVFNDVILNDRQTVVFLGQTTARAAHQGLFLARAGTIDPIVVTGQPAPSGGVFADFANPTINAEDVVAFVGRTTGGGREGIFSATEGGITPLVLSGQPAPTGGRFQFFLDGSPAQNDRGEVAFIASTVPRGTFGVYVLVGGRPVPVVTTEEDAPAGGRFTEFGSLMLTNAGTVGFVGRAARSVVPEGLYVTGRAVLVMLARQGEAASGEILTTFVSSMINGQESIVFELGTPDPIPRAVFVAARAGVRAVVRAGDLTPFRRRFRAFGAPAINDRGQVAFVAETDDGRHGIYLVSPR</sequence>